<evidence type="ECO:0000313" key="2">
    <source>
        <dbReference type="Proteomes" id="UP001054854"/>
    </source>
</evidence>
<accession>A0ABQ3U8E8</accession>
<reference evidence="1" key="1">
    <citation type="submission" date="2024-05" db="EMBL/GenBank/DDBJ databases">
        <title>Whole genome shotgun sequence of Streptomyces hygroscopicus NBRC 113678.</title>
        <authorList>
            <person name="Komaki H."/>
            <person name="Tamura T."/>
        </authorList>
    </citation>
    <scope>NUCLEOTIDE SEQUENCE</scope>
    <source>
        <strain evidence="1">N11-34</strain>
    </source>
</reference>
<comment type="caution">
    <text evidence="1">The sequence shown here is derived from an EMBL/GenBank/DDBJ whole genome shotgun (WGS) entry which is preliminary data.</text>
</comment>
<sequence>MSRLPGSYAPETMSSRIAVHTASAEIRRPPWTAVVSPFISGPALSNLRLNARETHPWNAR</sequence>
<name>A0ABQ3U8E8_STRHY</name>
<dbReference type="Proteomes" id="UP001054854">
    <property type="component" value="Unassembled WGS sequence"/>
</dbReference>
<gene>
    <name evidence="1" type="ORF">TPA0910_63150</name>
</gene>
<organism evidence="1 2">
    <name type="scientific">Streptomyces hygroscopicus</name>
    <dbReference type="NCBI Taxonomy" id="1912"/>
    <lineage>
        <taxon>Bacteria</taxon>
        <taxon>Bacillati</taxon>
        <taxon>Actinomycetota</taxon>
        <taxon>Actinomycetes</taxon>
        <taxon>Kitasatosporales</taxon>
        <taxon>Streptomycetaceae</taxon>
        <taxon>Streptomyces</taxon>
        <taxon>Streptomyces violaceusniger group</taxon>
    </lineage>
</organism>
<keyword evidence="2" id="KW-1185">Reference proteome</keyword>
<protein>
    <submittedName>
        <fullName evidence="1">Uncharacterized protein</fullName>
    </submittedName>
</protein>
<proteinExistence type="predicted"/>
<evidence type="ECO:0000313" key="1">
    <source>
        <dbReference type="EMBL" id="GHJ31882.1"/>
    </source>
</evidence>
<dbReference type="EMBL" id="BNEK01000005">
    <property type="protein sequence ID" value="GHJ31882.1"/>
    <property type="molecule type" value="Genomic_DNA"/>
</dbReference>